<dbReference type="Proteomes" id="UP000624703">
    <property type="component" value="Unassembled WGS sequence"/>
</dbReference>
<evidence type="ECO:0000313" key="3">
    <source>
        <dbReference type="EMBL" id="MBK1790932.1"/>
    </source>
</evidence>
<sequence length="286" mass="31424">MSAHSSAQPTSPLATADPVWSQCLQQRQRFAQASVLILGHGSSKHPDSSLSCRQLAVRLRALGLFAQVELGFLKEQPSVEGALARCTADEIFVVPVFLAEGYFTKRVIPQMLGLEQGTNYLAGKTIHLCQPLGVNPRMQELLVQTASALLQKFDLAGNSQLAETAMLLVGHGSTKSKTSTATLKWHRDEIRQLGLFQQVEDVYLEEPVFVKDWRQSITASQLVVVAFLIANGQHGGWDIPEDMGIDISQPVIGRKHQLDDQTVYLASAVGTQPEMLDVLLAELVRW</sequence>
<dbReference type="PANTHER" id="PTHR33542:SF3">
    <property type="entry name" value="SIROHYDROCHLORIN FERROCHELATASE, CHLOROPLASTIC"/>
    <property type="match status" value="1"/>
</dbReference>
<keyword evidence="2" id="KW-0456">Lyase</keyword>
<evidence type="ECO:0000256" key="1">
    <source>
        <dbReference type="ARBA" id="ARBA00022723"/>
    </source>
</evidence>
<comment type="caution">
    <text evidence="3">The sequence shown here is derived from an EMBL/GenBank/DDBJ whole genome shotgun (WGS) entry which is preliminary data.</text>
</comment>
<keyword evidence="1" id="KW-0479">Metal-binding</keyword>
<organism evidence="3 4">
    <name type="scientific">Persicirhabdus sediminis</name>
    <dbReference type="NCBI Taxonomy" id="454144"/>
    <lineage>
        <taxon>Bacteria</taxon>
        <taxon>Pseudomonadati</taxon>
        <taxon>Verrucomicrobiota</taxon>
        <taxon>Verrucomicrobiia</taxon>
        <taxon>Verrucomicrobiales</taxon>
        <taxon>Verrucomicrobiaceae</taxon>
        <taxon>Persicirhabdus</taxon>
    </lineage>
</organism>
<evidence type="ECO:0000256" key="2">
    <source>
        <dbReference type="ARBA" id="ARBA00023239"/>
    </source>
</evidence>
<dbReference type="PANTHER" id="PTHR33542">
    <property type="entry name" value="SIROHYDROCHLORIN FERROCHELATASE, CHLOROPLASTIC"/>
    <property type="match status" value="1"/>
</dbReference>
<dbReference type="EMBL" id="JAENIM010000037">
    <property type="protein sequence ID" value="MBK1790932.1"/>
    <property type="molecule type" value="Genomic_DNA"/>
</dbReference>
<dbReference type="Pfam" id="PF01903">
    <property type="entry name" value="CbiX"/>
    <property type="match status" value="2"/>
</dbReference>
<dbReference type="GO" id="GO:0016829">
    <property type="term" value="F:lyase activity"/>
    <property type="evidence" value="ECO:0007669"/>
    <property type="project" value="UniProtKB-KW"/>
</dbReference>
<dbReference type="GO" id="GO:0046872">
    <property type="term" value="F:metal ion binding"/>
    <property type="evidence" value="ECO:0007669"/>
    <property type="project" value="UniProtKB-KW"/>
</dbReference>
<dbReference type="RefSeq" id="WP_200310953.1">
    <property type="nucleotide sequence ID" value="NZ_JAENIM010000037.1"/>
</dbReference>
<dbReference type="SUPFAM" id="SSF53800">
    <property type="entry name" value="Chelatase"/>
    <property type="match status" value="2"/>
</dbReference>
<dbReference type="AlphaFoldDB" id="A0A8J7MD44"/>
<accession>A0A8J7MD44</accession>
<evidence type="ECO:0000313" key="4">
    <source>
        <dbReference type="Proteomes" id="UP000624703"/>
    </source>
</evidence>
<evidence type="ECO:0008006" key="5">
    <source>
        <dbReference type="Google" id="ProtNLM"/>
    </source>
</evidence>
<protein>
    <recommendedName>
        <fullName evidence="5">Sirohydrochlorin ferrochelatase</fullName>
    </recommendedName>
</protein>
<dbReference type="InterPro" id="IPR050963">
    <property type="entry name" value="Sirohydro_Cobaltochel/CbiX"/>
</dbReference>
<keyword evidence="4" id="KW-1185">Reference proteome</keyword>
<dbReference type="Gene3D" id="3.40.50.1400">
    <property type="match status" value="2"/>
</dbReference>
<dbReference type="InterPro" id="IPR002762">
    <property type="entry name" value="CbiX-like"/>
</dbReference>
<proteinExistence type="predicted"/>
<dbReference type="CDD" id="cd03416">
    <property type="entry name" value="CbiX_SirB_N"/>
    <property type="match status" value="1"/>
</dbReference>
<gene>
    <name evidence="3" type="ORF">JIN82_07160</name>
</gene>
<name>A0A8J7MD44_9BACT</name>
<reference evidence="3" key="1">
    <citation type="submission" date="2021-01" db="EMBL/GenBank/DDBJ databases">
        <title>Modified the classification status of verrucomicrobia.</title>
        <authorList>
            <person name="Feng X."/>
        </authorList>
    </citation>
    <scope>NUCLEOTIDE SEQUENCE</scope>
    <source>
        <strain evidence="3">_KCTC 22039</strain>
    </source>
</reference>